<comment type="similarity">
    <text evidence="1 6">Belongs to the tRNA pseudouridine synthase TruA family.</text>
</comment>
<evidence type="ECO:0000313" key="10">
    <source>
        <dbReference type="Proteomes" id="UP000001876"/>
    </source>
</evidence>
<dbReference type="EC" id="5.4.99.12" evidence="6"/>
<dbReference type="OMA" id="MAPEMPL"/>
<evidence type="ECO:0000256" key="2">
    <source>
        <dbReference type="ARBA" id="ARBA00022694"/>
    </source>
</evidence>
<protein>
    <recommendedName>
        <fullName evidence="6">tRNA pseudouridine synthase</fullName>
        <ecNumber evidence="6">5.4.99.12</ecNumber>
    </recommendedName>
</protein>
<dbReference type="PANTHER" id="PTHR11142">
    <property type="entry name" value="PSEUDOURIDYLATE SYNTHASE"/>
    <property type="match status" value="1"/>
</dbReference>
<feature type="non-terminal residue" evidence="9">
    <location>
        <position position="1"/>
    </location>
</feature>
<dbReference type="eggNOG" id="KOG2554">
    <property type="taxonomic scope" value="Eukaryota"/>
</dbReference>
<dbReference type="EMBL" id="GG663737">
    <property type="protein sequence ID" value="EEH58846.1"/>
    <property type="molecule type" value="Genomic_DNA"/>
</dbReference>
<dbReference type="InterPro" id="IPR020095">
    <property type="entry name" value="PsdUridine_synth_TruA_C"/>
</dbReference>
<dbReference type="GO" id="GO:0005737">
    <property type="term" value="C:cytoplasm"/>
    <property type="evidence" value="ECO:0007669"/>
    <property type="project" value="TreeGrafter"/>
</dbReference>
<dbReference type="Proteomes" id="UP000001876">
    <property type="component" value="Unassembled WGS sequence"/>
</dbReference>
<dbReference type="SUPFAM" id="SSF55120">
    <property type="entry name" value="Pseudouridine synthase"/>
    <property type="match status" value="1"/>
</dbReference>
<evidence type="ECO:0000256" key="1">
    <source>
        <dbReference type="ARBA" id="ARBA00009375"/>
    </source>
</evidence>
<dbReference type="GO" id="GO:0160147">
    <property type="term" value="F:tRNA pseudouridine(38-40) synthase activity"/>
    <property type="evidence" value="ECO:0007669"/>
    <property type="project" value="UniProtKB-EC"/>
</dbReference>
<dbReference type="STRING" id="564608.C1MP05"/>
<dbReference type="GO" id="GO:0031119">
    <property type="term" value="P:tRNA pseudouridine synthesis"/>
    <property type="evidence" value="ECO:0007669"/>
    <property type="project" value="TreeGrafter"/>
</dbReference>
<evidence type="ECO:0000256" key="7">
    <source>
        <dbReference type="SAM" id="MobiDB-lite"/>
    </source>
</evidence>
<sequence>KKPPQKPIDFSKYPTRHIALHVAYAGWDYHGFASQGNDAAEARSPTIEGALFAALKRTRLIADDATWTDVDYTRCGRTDAGVSAMGQLVSLRARSRGTRYTPPSPPPPAKDADELDYPSILNRALPDDIRVTGWCYVDEAFSARFDCEWRHYKYFFTLHDGGLDLEKMRDAARRLEGEHDFRNFCKMDVKNVHNHARRILESASSSASGAPPRLCYISVKGTAFLWHQVRCVAAVLFLVGLGKEPPSVIDDLLDLEKTTRKPQYEMAPEEPLLLWASGFDE</sequence>
<dbReference type="Gene3D" id="3.30.70.660">
    <property type="entry name" value="Pseudouridine synthase I, catalytic domain, C-terminal subdomain"/>
    <property type="match status" value="1"/>
</dbReference>
<dbReference type="InterPro" id="IPR020097">
    <property type="entry name" value="PsdUridine_synth_TruA_a/b_dom"/>
</dbReference>
<evidence type="ECO:0000256" key="4">
    <source>
        <dbReference type="PIRSR" id="PIRSR001430-1"/>
    </source>
</evidence>
<name>C1MP05_MICPC</name>
<feature type="region of interest" description="Disordered" evidence="7">
    <location>
        <begin position="94"/>
        <end position="113"/>
    </location>
</feature>
<dbReference type="AlphaFoldDB" id="C1MP05"/>
<organism evidence="10">
    <name type="scientific">Micromonas pusilla (strain CCMP1545)</name>
    <name type="common">Picoplanktonic green alga</name>
    <dbReference type="NCBI Taxonomy" id="564608"/>
    <lineage>
        <taxon>Eukaryota</taxon>
        <taxon>Viridiplantae</taxon>
        <taxon>Chlorophyta</taxon>
        <taxon>Mamiellophyceae</taxon>
        <taxon>Mamiellales</taxon>
        <taxon>Mamiellaceae</taxon>
        <taxon>Micromonas</taxon>
    </lineage>
</organism>
<dbReference type="PIRSF" id="PIRSF001430">
    <property type="entry name" value="tRNA_psdUrid_synth"/>
    <property type="match status" value="1"/>
</dbReference>
<feature type="domain" description="Pseudouridine synthase I TruA alpha/beta" evidence="8">
    <location>
        <begin position="171"/>
        <end position="280"/>
    </location>
</feature>
<feature type="non-terminal residue" evidence="9">
    <location>
        <position position="281"/>
    </location>
</feature>
<evidence type="ECO:0000256" key="6">
    <source>
        <dbReference type="RuleBase" id="RU003792"/>
    </source>
</evidence>
<reference evidence="9 10" key="1">
    <citation type="journal article" date="2009" name="Science">
        <title>Green evolution and dynamic adaptations revealed by genomes of the marine picoeukaryotes Micromonas.</title>
        <authorList>
            <person name="Worden A.Z."/>
            <person name="Lee J.H."/>
            <person name="Mock T."/>
            <person name="Rouze P."/>
            <person name="Simmons M.P."/>
            <person name="Aerts A.L."/>
            <person name="Allen A.E."/>
            <person name="Cuvelier M.L."/>
            <person name="Derelle E."/>
            <person name="Everett M.V."/>
            <person name="Foulon E."/>
            <person name="Grimwood J."/>
            <person name="Gundlach H."/>
            <person name="Henrissat B."/>
            <person name="Napoli C."/>
            <person name="McDonald S.M."/>
            <person name="Parker M.S."/>
            <person name="Rombauts S."/>
            <person name="Salamov A."/>
            <person name="Von Dassow P."/>
            <person name="Badger J.H."/>
            <person name="Coutinho P.M."/>
            <person name="Demir E."/>
            <person name="Dubchak I."/>
            <person name="Gentemann C."/>
            <person name="Eikrem W."/>
            <person name="Gready J.E."/>
            <person name="John U."/>
            <person name="Lanier W."/>
            <person name="Lindquist E.A."/>
            <person name="Lucas S."/>
            <person name="Mayer K.F."/>
            <person name="Moreau H."/>
            <person name="Not F."/>
            <person name="Otillar R."/>
            <person name="Panaud O."/>
            <person name="Pangilinan J."/>
            <person name="Paulsen I."/>
            <person name="Piegu B."/>
            <person name="Poliakov A."/>
            <person name="Robbens S."/>
            <person name="Schmutz J."/>
            <person name="Toulza E."/>
            <person name="Wyss T."/>
            <person name="Zelensky A."/>
            <person name="Zhou K."/>
            <person name="Armbrust E.V."/>
            <person name="Bhattacharya D."/>
            <person name="Goodenough U.W."/>
            <person name="Van de Peer Y."/>
            <person name="Grigoriev I.V."/>
        </authorList>
    </citation>
    <scope>NUCLEOTIDE SEQUENCE [LARGE SCALE GENOMIC DNA]</scope>
    <source>
        <strain evidence="9 10">CCMP1545</strain>
    </source>
</reference>
<gene>
    <name evidence="9" type="ORF">MICPUCDRAFT_3321</name>
</gene>
<keyword evidence="2 6" id="KW-0819">tRNA processing</keyword>
<evidence type="ECO:0000313" key="9">
    <source>
        <dbReference type="EMBL" id="EEH58846.1"/>
    </source>
</evidence>
<dbReference type="OrthoDB" id="25767at2759"/>
<dbReference type="GO" id="GO:1990481">
    <property type="term" value="P:mRNA pseudouridine synthesis"/>
    <property type="evidence" value="ECO:0007669"/>
    <property type="project" value="TreeGrafter"/>
</dbReference>
<keyword evidence="3 6" id="KW-0413">Isomerase</keyword>
<evidence type="ECO:0000256" key="3">
    <source>
        <dbReference type="ARBA" id="ARBA00023235"/>
    </source>
</evidence>
<dbReference type="NCBIfam" id="TIGR00071">
    <property type="entry name" value="hisT_truA"/>
    <property type="match status" value="1"/>
</dbReference>
<dbReference type="Pfam" id="PF01416">
    <property type="entry name" value="PseudoU_synth_1"/>
    <property type="match status" value="1"/>
</dbReference>
<evidence type="ECO:0000259" key="8">
    <source>
        <dbReference type="Pfam" id="PF01416"/>
    </source>
</evidence>
<evidence type="ECO:0000256" key="5">
    <source>
        <dbReference type="PIRSR" id="PIRSR001430-2"/>
    </source>
</evidence>
<dbReference type="GO" id="GO:0005634">
    <property type="term" value="C:nucleus"/>
    <property type="evidence" value="ECO:0007669"/>
    <property type="project" value="TreeGrafter"/>
</dbReference>
<dbReference type="HAMAP" id="MF_00171">
    <property type="entry name" value="TruA"/>
    <property type="match status" value="1"/>
</dbReference>
<dbReference type="InterPro" id="IPR020103">
    <property type="entry name" value="PsdUridine_synth_cat_dom_sf"/>
</dbReference>
<proteinExistence type="inferred from homology"/>
<dbReference type="Gene3D" id="3.30.70.580">
    <property type="entry name" value="Pseudouridine synthase I, catalytic domain, N-terminal subdomain"/>
    <property type="match status" value="1"/>
</dbReference>
<dbReference type="InterPro" id="IPR001406">
    <property type="entry name" value="PsdUridine_synth_TruA"/>
</dbReference>
<comment type="catalytic activity">
    <reaction evidence="6">
        <text>uridine(38/39/40) in tRNA = pseudouridine(38/39/40) in tRNA</text>
        <dbReference type="Rhea" id="RHEA:22376"/>
        <dbReference type="Rhea" id="RHEA-COMP:10085"/>
        <dbReference type="Rhea" id="RHEA-COMP:10087"/>
        <dbReference type="ChEBI" id="CHEBI:65314"/>
        <dbReference type="ChEBI" id="CHEBI:65315"/>
        <dbReference type="EC" id="5.4.99.12"/>
    </reaction>
</comment>
<dbReference type="GO" id="GO:0003723">
    <property type="term" value="F:RNA binding"/>
    <property type="evidence" value="ECO:0007669"/>
    <property type="project" value="InterPro"/>
</dbReference>
<dbReference type="KEGG" id="mpp:MICPUCDRAFT_3321"/>
<feature type="active site" description="Nucleophile" evidence="4">
    <location>
        <position position="79"/>
    </location>
</feature>
<dbReference type="GeneID" id="9682176"/>
<dbReference type="PANTHER" id="PTHR11142:SF5">
    <property type="entry name" value="TRNA PSEUDOURIDINE(38_39) SYNTHASE"/>
    <property type="match status" value="1"/>
</dbReference>
<dbReference type="RefSeq" id="XP_003057201.1">
    <property type="nucleotide sequence ID" value="XM_003057155.1"/>
</dbReference>
<feature type="binding site" evidence="5">
    <location>
        <position position="152"/>
    </location>
    <ligand>
        <name>substrate</name>
    </ligand>
</feature>
<dbReference type="InterPro" id="IPR020094">
    <property type="entry name" value="TruA/RsuA/RluB/E/F_N"/>
</dbReference>
<keyword evidence="10" id="KW-1185">Reference proteome</keyword>
<accession>C1MP05</accession>